<proteinExistence type="predicted"/>
<name>A0A934QWW5_9PSEU</name>
<dbReference type="GO" id="GO:0016989">
    <property type="term" value="F:sigma factor antagonist activity"/>
    <property type="evidence" value="ECO:0007669"/>
    <property type="project" value="TreeGrafter"/>
</dbReference>
<evidence type="ECO:0000313" key="9">
    <source>
        <dbReference type="EMBL" id="MBK1788130.1"/>
    </source>
</evidence>
<evidence type="ECO:0000256" key="6">
    <source>
        <dbReference type="ARBA" id="ARBA00023163"/>
    </source>
</evidence>
<dbReference type="EMBL" id="JAENJH010000009">
    <property type="protein sequence ID" value="MBK1788130.1"/>
    <property type="molecule type" value="Genomic_DNA"/>
</dbReference>
<evidence type="ECO:0000256" key="1">
    <source>
        <dbReference type="ARBA" id="ARBA00004167"/>
    </source>
</evidence>
<evidence type="ECO:0000256" key="3">
    <source>
        <dbReference type="ARBA" id="ARBA00022989"/>
    </source>
</evidence>
<dbReference type="InterPro" id="IPR041916">
    <property type="entry name" value="Anti_sigma_zinc_sf"/>
</dbReference>
<feature type="transmembrane region" description="Helical" evidence="7">
    <location>
        <begin position="90"/>
        <end position="113"/>
    </location>
</feature>
<comment type="caution">
    <text evidence="9">The sequence shown here is derived from an EMBL/GenBank/DDBJ whole genome shotgun (WGS) entry which is preliminary data.</text>
</comment>
<keyword evidence="6" id="KW-0804">Transcription</keyword>
<dbReference type="Proteomes" id="UP000635245">
    <property type="component" value="Unassembled WGS sequence"/>
</dbReference>
<keyword evidence="4" id="KW-0805">Transcription regulation</keyword>
<gene>
    <name evidence="9" type="ORF">JHE00_27700</name>
</gene>
<dbReference type="InterPro" id="IPR051474">
    <property type="entry name" value="Anti-sigma-K/W_factor"/>
</dbReference>
<dbReference type="Gene3D" id="1.10.10.1320">
    <property type="entry name" value="Anti-sigma factor, zinc-finger domain"/>
    <property type="match status" value="1"/>
</dbReference>
<feature type="domain" description="Putative zinc-finger" evidence="8">
    <location>
        <begin position="18"/>
        <end position="43"/>
    </location>
</feature>
<reference evidence="9" key="1">
    <citation type="submission" date="2020-12" db="EMBL/GenBank/DDBJ databases">
        <title>Prauserella sp. ASG 168, a novel actinomycete isolated from cave rock.</title>
        <authorList>
            <person name="Suriyachadkun C."/>
        </authorList>
    </citation>
    <scope>NUCLEOTIDE SEQUENCE</scope>
    <source>
        <strain evidence="9">ASG 168</strain>
    </source>
</reference>
<evidence type="ECO:0000259" key="8">
    <source>
        <dbReference type="Pfam" id="PF13490"/>
    </source>
</evidence>
<keyword evidence="2 7" id="KW-0812">Transmembrane</keyword>
<evidence type="ECO:0000256" key="5">
    <source>
        <dbReference type="ARBA" id="ARBA00023136"/>
    </source>
</evidence>
<evidence type="ECO:0000256" key="2">
    <source>
        <dbReference type="ARBA" id="ARBA00022692"/>
    </source>
</evidence>
<keyword evidence="10" id="KW-1185">Reference proteome</keyword>
<dbReference type="InterPro" id="IPR027383">
    <property type="entry name" value="Znf_put"/>
</dbReference>
<accession>A0A934QWW5</accession>
<sequence length="218" mass="23267">MKDTDETRTDPFATFDAAYVLGALSPEDRAAFEQHLPNCVECARSVRELAGMPGLLAQVNVRDQLDPEPPPAELLPSLLHRVRRQRTRRLLTTLATAGAAVAACLALVLSLALPASAPTGDRMTPLGNFPVQASVQLTDASWGTRVDMSCSYLGGKGGDYVLVAVESDGTVRQLASWFAMPQDTAQLSVGTQLHRAQIGALEVRLPNGPPLLRLPVSS</sequence>
<keyword evidence="5 7" id="KW-0472">Membrane</keyword>
<organism evidence="9 10">
    <name type="scientific">Prauserella cavernicola</name>
    <dbReference type="NCBI Taxonomy" id="2800127"/>
    <lineage>
        <taxon>Bacteria</taxon>
        <taxon>Bacillati</taxon>
        <taxon>Actinomycetota</taxon>
        <taxon>Actinomycetes</taxon>
        <taxon>Pseudonocardiales</taxon>
        <taxon>Pseudonocardiaceae</taxon>
        <taxon>Prauserella</taxon>
    </lineage>
</organism>
<dbReference type="RefSeq" id="WP_200323636.1">
    <property type="nucleotide sequence ID" value="NZ_JAENJH010000009.1"/>
</dbReference>
<evidence type="ECO:0000256" key="4">
    <source>
        <dbReference type="ARBA" id="ARBA00023015"/>
    </source>
</evidence>
<dbReference type="GO" id="GO:0006417">
    <property type="term" value="P:regulation of translation"/>
    <property type="evidence" value="ECO:0007669"/>
    <property type="project" value="TreeGrafter"/>
</dbReference>
<dbReference type="Pfam" id="PF13490">
    <property type="entry name" value="zf-HC2"/>
    <property type="match status" value="1"/>
</dbReference>
<comment type="subcellular location">
    <subcellularLocation>
        <location evidence="1">Membrane</location>
        <topology evidence="1">Single-pass membrane protein</topology>
    </subcellularLocation>
</comment>
<dbReference type="PANTHER" id="PTHR37461:SF1">
    <property type="entry name" value="ANTI-SIGMA-K FACTOR RSKA"/>
    <property type="match status" value="1"/>
</dbReference>
<dbReference type="PANTHER" id="PTHR37461">
    <property type="entry name" value="ANTI-SIGMA-K FACTOR RSKA"/>
    <property type="match status" value="1"/>
</dbReference>
<keyword evidence="3 7" id="KW-1133">Transmembrane helix</keyword>
<dbReference type="AlphaFoldDB" id="A0A934QWW5"/>
<dbReference type="GO" id="GO:0016020">
    <property type="term" value="C:membrane"/>
    <property type="evidence" value="ECO:0007669"/>
    <property type="project" value="UniProtKB-SubCell"/>
</dbReference>
<protein>
    <submittedName>
        <fullName evidence="9">Zf-HC2 domain-containing protein</fullName>
    </submittedName>
</protein>
<evidence type="ECO:0000313" key="10">
    <source>
        <dbReference type="Proteomes" id="UP000635245"/>
    </source>
</evidence>
<evidence type="ECO:0000256" key="7">
    <source>
        <dbReference type="SAM" id="Phobius"/>
    </source>
</evidence>